<dbReference type="EMBL" id="CM046390">
    <property type="protein sequence ID" value="KAI8562625.1"/>
    <property type="molecule type" value="Genomic_DNA"/>
</dbReference>
<accession>A0ACC0PAG2</accession>
<reference evidence="1" key="1">
    <citation type="submission" date="2022-02" db="EMBL/GenBank/DDBJ databases">
        <title>Plant Genome Project.</title>
        <authorList>
            <person name="Zhang R.-G."/>
        </authorList>
    </citation>
    <scope>NUCLEOTIDE SEQUENCE</scope>
    <source>
        <strain evidence="1">AT1</strain>
    </source>
</reference>
<proteinExistence type="predicted"/>
<dbReference type="Proteomes" id="UP001062846">
    <property type="component" value="Chromosome 3"/>
</dbReference>
<protein>
    <submittedName>
        <fullName evidence="1">Uncharacterized protein</fullName>
    </submittedName>
</protein>
<evidence type="ECO:0000313" key="1">
    <source>
        <dbReference type="EMBL" id="KAI8562625.1"/>
    </source>
</evidence>
<evidence type="ECO:0000313" key="2">
    <source>
        <dbReference type="Proteomes" id="UP001062846"/>
    </source>
</evidence>
<organism evidence="1 2">
    <name type="scientific">Rhododendron molle</name>
    <name type="common">Chinese azalea</name>
    <name type="synonym">Azalea mollis</name>
    <dbReference type="NCBI Taxonomy" id="49168"/>
    <lineage>
        <taxon>Eukaryota</taxon>
        <taxon>Viridiplantae</taxon>
        <taxon>Streptophyta</taxon>
        <taxon>Embryophyta</taxon>
        <taxon>Tracheophyta</taxon>
        <taxon>Spermatophyta</taxon>
        <taxon>Magnoliopsida</taxon>
        <taxon>eudicotyledons</taxon>
        <taxon>Gunneridae</taxon>
        <taxon>Pentapetalae</taxon>
        <taxon>asterids</taxon>
        <taxon>Ericales</taxon>
        <taxon>Ericaceae</taxon>
        <taxon>Ericoideae</taxon>
        <taxon>Rhodoreae</taxon>
        <taxon>Rhododendron</taxon>
    </lineage>
</organism>
<gene>
    <name evidence="1" type="ORF">RHMOL_Rhmol03G0049400</name>
</gene>
<name>A0ACC0PAG2_RHOML</name>
<comment type="caution">
    <text evidence="1">The sequence shown here is derived from an EMBL/GenBank/DDBJ whole genome shotgun (WGS) entry which is preliminary data.</text>
</comment>
<sequence length="87" mass="9732">MQPNQLRRAEPSPEVPSLETLPSLASRSFMKDMAEPGLEGVSWETWQSLVARELNGRHGRAKPRARLMGDMAEPILGELHKKKNGRA</sequence>
<keyword evidence="2" id="KW-1185">Reference proteome</keyword>